<dbReference type="OrthoDB" id="6259711at2759"/>
<dbReference type="Proteomes" id="UP000274504">
    <property type="component" value="Unassembled WGS sequence"/>
</dbReference>
<sequence>MFSVSNLPGSHSSVFPSNSKSYEAHSSYRQIDKVTQQNIFQTQKYKPSRSAKFNFKHQTSSNSGQFRPLMTPSLEASKSQIKTKSSSGVHVFSLPIRRIRGLAAVLNRQTSCEYIFETVGRITEEETPSATIPCGVTFRLEEHNGHTKGVYLKCIFVDIEDIKPEIYYNGVYRCVGKFSVHHGTFQCYSVTPCDETDIKLQEIFQMFSDNTIAQMLSRN</sequence>
<dbReference type="AlphaFoldDB" id="A0A0R3SJC3"/>
<accession>A0A0R3SJC3</accession>
<evidence type="ECO:0000313" key="2">
    <source>
        <dbReference type="EMBL" id="VDL57354.1"/>
    </source>
</evidence>
<evidence type="ECO:0000256" key="1">
    <source>
        <dbReference type="SAM" id="MobiDB-lite"/>
    </source>
</evidence>
<dbReference type="WBParaSite" id="HDID_0000503801-mRNA-1">
    <property type="protein sequence ID" value="HDID_0000503801-mRNA-1"/>
    <property type="gene ID" value="HDID_0000503801"/>
</dbReference>
<dbReference type="EMBL" id="UYSG01002257">
    <property type="protein sequence ID" value="VDL57354.1"/>
    <property type="molecule type" value="Genomic_DNA"/>
</dbReference>
<reference evidence="2 3" key="2">
    <citation type="submission" date="2018-11" db="EMBL/GenBank/DDBJ databases">
        <authorList>
            <consortium name="Pathogen Informatics"/>
        </authorList>
    </citation>
    <scope>NUCLEOTIDE SEQUENCE [LARGE SCALE GENOMIC DNA]</scope>
</reference>
<organism evidence="4">
    <name type="scientific">Hymenolepis diminuta</name>
    <name type="common">Rat tapeworm</name>
    <dbReference type="NCBI Taxonomy" id="6216"/>
    <lineage>
        <taxon>Eukaryota</taxon>
        <taxon>Metazoa</taxon>
        <taxon>Spiralia</taxon>
        <taxon>Lophotrochozoa</taxon>
        <taxon>Platyhelminthes</taxon>
        <taxon>Cestoda</taxon>
        <taxon>Eucestoda</taxon>
        <taxon>Cyclophyllidea</taxon>
        <taxon>Hymenolepididae</taxon>
        <taxon>Hymenolepis</taxon>
    </lineage>
</organism>
<reference evidence="4" key="1">
    <citation type="submission" date="2017-02" db="UniProtKB">
        <authorList>
            <consortium name="WormBaseParasite"/>
        </authorList>
    </citation>
    <scope>IDENTIFICATION</scope>
</reference>
<gene>
    <name evidence="2" type="ORF">HDID_LOCUS5036</name>
</gene>
<evidence type="ECO:0000313" key="3">
    <source>
        <dbReference type="Proteomes" id="UP000274504"/>
    </source>
</evidence>
<feature type="region of interest" description="Disordered" evidence="1">
    <location>
        <begin position="49"/>
        <end position="69"/>
    </location>
</feature>
<proteinExistence type="predicted"/>
<feature type="compositionally biased region" description="Polar residues" evidence="1">
    <location>
        <begin position="56"/>
        <end position="65"/>
    </location>
</feature>
<evidence type="ECO:0000313" key="4">
    <source>
        <dbReference type="WBParaSite" id="HDID_0000503801-mRNA-1"/>
    </source>
</evidence>
<name>A0A0R3SJC3_HYMDI</name>
<protein>
    <submittedName>
        <fullName evidence="4">Spermatogenesis-associated protein 6</fullName>
    </submittedName>
</protein>